<dbReference type="STRING" id="1005945.SAMN05216561_101352"/>
<comment type="similarity">
    <text evidence="2">Belongs to the flavin monoamine oxidase family.</text>
</comment>
<evidence type="ECO:0000256" key="4">
    <source>
        <dbReference type="PIRSR" id="PIRSR601613-1"/>
    </source>
</evidence>
<evidence type="ECO:0000259" key="5">
    <source>
        <dbReference type="Pfam" id="PF01593"/>
    </source>
</evidence>
<dbReference type="Gene3D" id="3.50.50.60">
    <property type="entry name" value="FAD/NAD(P)-binding domain"/>
    <property type="match status" value="1"/>
</dbReference>
<dbReference type="RefSeq" id="WP_091109884.1">
    <property type="nucleotide sequence ID" value="NZ_BKAF01000001.1"/>
</dbReference>
<dbReference type="InterPro" id="IPR001613">
    <property type="entry name" value="Flavin_amine_oxidase"/>
</dbReference>
<organism evidence="6 7">
    <name type="scientific">Nocardioides psychrotolerans</name>
    <dbReference type="NCBI Taxonomy" id="1005945"/>
    <lineage>
        <taxon>Bacteria</taxon>
        <taxon>Bacillati</taxon>
        <taxon>Actinomycetota</taxon>
        <taxon>Actinomycetes</taxon>
        <taxon>Propionibacteriales</taxon>
        <taxon>Nocardioidaceae</taxon>
        <taxon>Nocardioides</taxon>
    </lineage>
</organism>
<dbReference type="Proteomes" id="UP000198649">
    <property type="component" value="Unassembled WGS sequence"/>
</dbReference>
<dbReference type="Pfam" id="PF01593">
    <property type="entry name" value="Amino_oxidase"/>
    <property type="match status" value="1"/>
</dbReference>
<dbReference type="Gene3D" id="3.90.660.10">
    <property type="match status" value="1"/>
</dbReference>
<dbReference type="PRINTS" id="PR00757">
    <property type="entry name" value="AMINEOXDASEF"/>
</dbReference>
<comment type="cofactor">
    <cofactor evidence="1">
        <name>FAD</name>
        <dbReference type="ChEBI" id="CHEBI:57692"/>
    </cofactor>
</comment>
<protein>
    <submittedName>
        <fullName evidence="6">Monoamine oxidase</fullName>
    </submittedName>
</protein>
<dbReference type="PANTHER" id="PTHR43563:SF1">
    <property type="entry name" value="AMINE OXIDASE [FLAVIN-CONTAINING] B"/>
    <property type="match status" value="1"/>
</dbReference>
<dbReference type="AlphaFoldDB" id="A0A1I3BVH9"/>
<dbReference type="EMBL" id="FOQG01000001">
    <property type="protein sequence ID" value="SFH66297.1"/>
    <property type="molecule type" value="Genomic_DNA"/>
</dbReference>
<feature type="binding site" evidence="4">
    <location>
        <position position="394"/>
    </location>
    <ligand>
        <name>substrate</name>
    </ligand>
</feature>
<feature type="domain" description="Amine oxidase" evidence="5">
    <location>
        <begin position="62"/>
        <end position="501"/>
    </location>
</feature>
<evidence type="ECO:0000256" key="2">
    <source>
        <dbReference type="ARBA" id="ARBA00005995"/>
    </source>
</evidence>
<keyword evidence="3" id="KW-0560">Oxidoreductase</keyword>
<name>A0A1I3BVH9_9ACTN</name>
<evidence type="ECO:0000256" key="3">
    <source>
        <dbReference type="ARBA" id="ARBA00023002"/>
    </source>
</evidence>
<gene>
    <name evidence="6" type="ORF">SAMN05216561_101352</name>
</gene>
<evidence type="ECO:0000256" key="1">
    <source>
        <dbReference type="ARBA" id="ARBA00001974"/>
    </source>
</evidence>
<dbReference type="SUPFAM" id="SSF54373">
    <property type="entry name" value="FAD-linked reductases, C-terminal domain"/>
    <property type="match status" value="1"/>
</dbReference>
<dbReference type="PROSITE" id="PS51318">
    <property type="entry name" value="TAT"/>
    <property type="match status" value="1"/>
</dbReference>
<dbReference type="PANTHER" id="PTHR43563">
    <property type="entry name" value="AMINE OXIDASE"/>
    <property type="match status" value="1"/>
</dbReference>
<reference evidence="6 7" key="1">
    <citation type="submission" date="2016-10" db="EMBL/GenBank/DDBJ databases">
        <authorList>
            <person name="de Groot N.N."/>
        </authorList>
    </citation>
    <scope>NUCLEOTIDE SEQUENCE [LARGE SCALE GENOMIC DNA]</scope>
    <source>
        <strain evidence="6 7">CGMCC 1.11156</strain>
    </source>
</reference>
<evidence type="ECO:0000313" key="6">
    <source>
        <dbReference type="EMBL" id="SFH66297.1"/>
    </source>
</evidence>
<evidence type="ECO:0000313" key="7">
    <source>
        <dbReference type="Proteomes" id="UP000198649"/>
    </source>
</evidence>
<proteinExistence type="inferred from homology"/>
<feature type="binding site" evidence="4">
    <location>
        <position position="289"/>
    </location>
    <ligand>
        <name>FAD</name>
        <dbReference type="ChEBI" id="CHEBI:57692"/>
    </ligand>
</feature>
<dbReference type="InterPro" id="IPR006311">
    <property type="entry name" value="TAT_signal"/>
</dbReference>
<dbReference type="SUPFAM" id="SSF51905">
    <property type="entry name" value="FAD/NAD(P)-binding domain"/>
    <property type="match status" value="1"/>
</dbReference>
<accession>A0A1I3BVH9</accession>
<keyword evidence="7" id="KW-1185">Reference proteome</keyword>
<dbReference type="GO" id="GO:0016491">
    <property type="term" value="F:oxidoreductase activity"/>
    <property type="evidence" value="ECO:0007669"/>
    <property type="project" value="UniProtKB-KW"/>
</dbReference>
<feature type="binding site" evidence="4">
    <location>
        <position position="477"/>
    </location>
    <ligand>
        <name>FAD</name>
        <dbReference type="ChEBI" id="CHEBI:57692"/>
    </ligand>
</feature>
<dbReference type="InterPro" id="IPR050703">
    <property type="entry name" value="Flavin_MAO"/>
</dbReference>
<sequence length="504" mass="54136">MTDLPLTRRTALTGTALVGAALGTGAFAGLTPTSYGAGAAGAPGLQGALPRSVDVVVVGGGIAGLVAARKVARGGKSVLLVEARERVGGRVLNHTLETGETIESGGAFVGPTQDHIQALARELKVPTFLEYNEGNSVYISSTTGRQEYTGTVPPDPTILPDAAILLQQIDTFAAEIPVDAPWSHPRAAEWDAMTLGEYIRRNSINAEGVGNLIRCWTQPGFGADPDELSFLYTLWYVACSGNERNVGTFARNSDTANGAQERRFVGGSQLVPLRLAQRLGDIVALAAPVTRIEQRDHRVVVHTGRGTVTAERAIVAAPPPLVLDIDWFPRLPTRRLQLLRHMDMGQLMKCDAVYRTPFWRAAGLNGFGLNDSGAARAVFDNTPPSGGPGVLLAFVGGATWRRYGVMTRAQRRKHVLEGFAAMFGPQALRPIDYVEHDWTKEQWTRGGPTAIHAPGSLVQFGPSIRQPFGRVHWAGTETSTYWSGYMDGAVRSGKRAASEVLERL</sequence>
<feature type="binding site" evidence="4">
    <location>
        <begin position="82"/>
        <end position="83"/>
    </location>
    <ligand>
        <name>FAD</name>
        <dbReference type="ChEBI" id="CHEBI:57692"/>
    </ligand>
</feature>
<dbReference type="OrthoDB" id="337830at2"/>
<dbReference type="Gene3D" id="1.10.405.10">
    <property type="entry name" value="Guanine Nucleotide Dissociation Inhibitor, domain 1"/>
    <property type="match status" value="1"/>
</dbReference>
<dbReference type="InterPro" id="IPR036188">
    <property type="entry name" value="FAD/NAD-bd_sf"/>
</dbReference>
<dbReference type="InterPro" id="IPR002937">
    <property type="entry name" value="Amino_oxidase"/>
</dbReference>